<comment type="catalytic activity">
    <reaction evidence="10">
        <text>a cytidine in tRNA + acetyl-CoA + ATP + H2O = an N(4)-acetylcytidine in tRNA + ADP + phosphate + CoA + H(+)</text>
        <dbReference type="Rhea" id="RHEA:53876"/>
        <dbReference type="Rhea" id="RHEA-COMP:13670"/>
        <dbReference type="Rhea" id="RHEA-COMP:13671"/>
        <dbReference type="ChEBI" id="CHEBI:15377"/>
        <dbReference type="ChEBI" id="CHEBI:15378"/>
        <dbReference type="ChEBI" id="CHEBI:30616"/>
        <dbReference type="ChEBI" id="CHEBI:43474"/>
        <dbReference type="ChEBI" id="CHEBI:57287"/>
        <dbReference type="ChEBI" id="CHEBI:57288"/>
        <dbReference type="ChEBI" id="CHEBI:74900"/>
        <dbReference type="ChEBI" id="CHEBI:82748"/>
        <dbReference type="ChEBI" id="CHEBI:456216"/>
    </reaction>
</comment>
<dbReference type="EMBL" id="CAJQZP010000832">
    <property type="protein sequence ID" value="CAG4987252.1"/>
    <property type="molecule type" value="Genomic_DNA"/>
</dbReference>
<comment type="catalytic activity">
    <reaction evidence="10">
        <text>a cytidine in 18S rRNA + acetyl-CoA + ATP + H2O = an N(4)-acetylcytidine in 18S rRNA + ADP + phosphate + CoA + H(+)</text>
        <dbReference type="Rhea" id="RHEA:51424"/>
        <dbReference type="Rhea" id="RHEA-COMP:13575"/>
        <dbReference type="Rhea" id="RHEA-COMP:13576"/>
        <dbReference type="ChEBI" id="CHEBI:15377"/>
        <dbReference type="ChEBI" id="CHEBI:15378"/>
        <dbReference type="ChEBI" id="CHEBI:30616"/>
        <dbReference type="ChEBI" id="CHEBI:43474"/>
        <dbReference type="ChEBI" id="CHEBI:57287"/>
        <dbReference type="ChEBI" id="CHEBI:57288"/>
        <dbReference type="ChEBI" id="CHEBI:74900"/>
        <dbReference type="ChEBI" id="CHEBI:82748"/>
        <dbReference type="ChEBI" id="CHEBI:456216"/>
    </reaction>
</comment>
<dbReference type="InterPro" id="IPR027992">
    <property type="entry name" value="tRNA_bind_dom"/>
</dbReference>
<sequence length="984" mass="109095">MVKKKIDNRIRVMIENGVKLGHRTMFLLVGDKSRDQVPILYDMLVKSSVKSRPTVLWCYKNKDEAISNHGRKRAKKIAAGKLEVSEESLFDAFRVATTIHGRYYSESHAMLGQTYGVCVLQDFEALTPNLMARTIETVEGGGLIIFLLKTMDSLRQLHSITMDVHSRFKTEAYDTVVNRFNERFLLSLADNPRCLVLDDSLTVLPISSKTAQVEPVDVVPERINPKLTELITSLSDSPPAGPLVALCRTYDQATALVALINTLADKQSRPPHCLTAARGRGKSACLGLAVAAAVALGYVNIYVTSPHPENLITLFEFVLKGLDACLYQEHIDYNIVRSTNPDFKKAIVRVNVARNSRQTVQYITPDDHSLLAAADLVLVDEAAAIPIAHVSAAAQKAPLAFLSSTVSGYEGTGRALSLKLFAQLQTEHNAPPPIKLEEPIRYRAGDPVERWLNALLCLEAPSAGPGAGAPPPAACELLRVNRDALFCYHRAAEAFLHRLVAIYVASHYKNSPNDIQLLADAPAHCLFVLLAPTPPKSTSMPEVLCVIQMCLEGNISDKTVRDSLGRGRKAAGDLIPWNICEQYGDKDFPKLSGARIVRIATHPSYQRMGYGKRALQQLAAYYSGDIPCLDEDASDDEEQANGQANTLQTETIVPRTKPPTLLKRLTEVRAEHLDYLGTSFGLTEELLKFWKSQKYVPVYLSQKANELTGEHSCIMLRSLSESAWLAAYSADFRKRLSRLLSRSLRRLPALLALSTLLNDNIKIDKPELTKQLISEQVSGHDLGRLEAYCRQQADYRLITDLITPLAHLLFHTRVPVKLDAVQQVIFVGMGFQMKDVDDIAAELGLPGSQILAKFYEACKKINIAVNSVLEDTVAKEIGIDDKTADVNIDGPVKQSLNAELSKAAKELERKQRKELSRLMGEDLTQYRIKGSDLDWNQALTTSKQKNIVSVKSGEKRLGDDSKEIDDLIESHSNKKKKKKKHVRN</sequence>
<evidence type="ECO:0000256" key="7">
    <source>
        <dbReference type="ARBA" id="ARBA00023242"/>
    </source>
</evidence>
<feature type="compositionally biased region" description="Basic and acidic residues" evidence="11">
    <location>
        <begin position="952"/>
        <end position="972"/>
    </location>
</feature>
<dbReference type="Pfam" id="PF08351">
    <property type="entry name" value="TmcA_N"/>
    <property type="match status" value="1"/>
</dbReference>
<evidence type="ECO:0000256" key="5">
    <source>
        <dbReference type="ARBA" id="ARBA00022741"/>
    </source>
</evidence>
<evidence type="ECO:0000256" key="1">
    <source>
        <dbReference type="ARBA" id="ARBA00004604"/>
    </source>
</evidence>
<dbReference type="PANTHER" id="PTHR10925:SF5">
    <property type="entry name" value="RNA CYTIDINE ACETYLTRANSFERASE"/>
    <property type="match status" value="1"/>
</dbReference>
<feature type="domain" description="N-acetyltransferase" evidence="14">
    <location>
        <begin position="498"/>
        <end position="719"/>
    </location>
</feature>
<dbReference type="GO" id="GO:0030686">
    <property type="term" value="C:90S preribosome"/>
    <property type="evidence" value="ECO:0007669"/>
    <property type="project" value="TreeGrafter"/>
</dbReference>
<feature type="binding site" evidence="10">
    <location>
        <begin position="599"/>
        <end position="601"/>
    </location>
    <ligand>
        <name>acetyl-CoA</name>
        <dbReference type="ChEBI" id="CHEBI:57288"/>
    </ligand>
</feature>
<evidence type="ECO:0000259" key="13">
    <source>
        <dbReference type="Pfam" id="PF08351"/>
    </source>
</evidence>
<keyword evidence="2 10" id="KW-0698">rRNA processing</keyword>
<dbReference type="HAMAP" id="MF_03211">
    <property type="entry name" value="RNA_acetyltr_Nat10"/>
    <property type="match status" value="1"/>
</dbReference>
<evidence type="ECO:0000256" key="4">
    <source>
        <dbReference type="ARBA" id="ARBA00022694"/>
    </source>
</evidence>
<dbReference type="GO" id="GO:0005730">
    <property type="term" value="C:nucleolus"/>
    <property type="evidence" value="ECO:0007669"/>
    <property type="project" value="UniProtKB-SubCell"/>
</dbReference>
<comment type="caution">
    <text evidence="10">Lacks conserved residue(s) required for the propagation of feature annotation.</text>
</comment>
<dbReference type="Pfam" id="PF13718">
    <property type="entry name" value="GNAT_acetyltr_2"/>
    <property type="match status" value="1"/>
</dbReference>
<feature type="domain" description="TcmA/NAT10 helicase" evidence="12">
    <location>
        <begin position="273"/>
        <end position="459"/>
    </location>
</feature>
<evidence type="ECO:0000256" key="2">
    <source>
        <dbReference type="ARBA" id="ARBA00022552"/>
    </source>
</evidence>
<dbReference type="GO" id="GO:1904812">
    <property type="term" value="P:rRNA acetylation involved in maturation of SSU-rRNA"/>
    <property type="evidence" value="ECO:0007669"/>
    <property type="project" value="InterPro"/>
</dbReference>
<proteinExistence type="inferred from homology"/>
<dbReference type="GO" id="GO:0005524">
    <property type="term" value="F:ATP binding"/>
    <property type="evidence" value="ECO:0007669"/>
    <property type="project" value="UniProtKB-UniRule"/>
</dbReference>
<feature type="binding site" evidence="10">
    <location>
        <begin position="606"/>
        <end position="612"/>
    </location>
    <ligand>
        <name>acetyl-CoA</name>
        <dbReference type="ChEBI" id="CHEBI:57288"/>
    </ligand>
</feature>
<dbReference type="GO" id="GO:0000049">
    <property type="term" value="F:tRNA binding"/>
    <property type="evidence" value="ECO:0007669"/>
    <property type="project" value="TreeGrafter"/>
</dbReference>
<dbReference type="GO" id="GO:1990883">
    <property type="term" value="F:18S rRNA cytidine N-acetyltransferase activity"/>
    <property type="evidence" value="ECO:0007669"/>
    <property type="project" value="TreeGrafter"/>
</dbReference>
<dbReference type="Pfam" id="PF13725">
    <property type="entry name" value="tRNA_bind_2"/>
    <property type="match status" value="1"/>
</dbReference>
<dbReference type="InterPro" id="IPR032672">
    <property type="entry name" value="TmcA/NAT10/Kre33"/>
</dbReference>
<dbReference type="FunFam" id="3.40.50.300:FF:002218">
    <property type="entry name" value="tRNA(Met) cytidine acetyltransferase TmcA"/>
    <property type="match status" value="1"/>
</dbReference>
<evidence type="ECO:0000259" key="15">
    <source>
        <dbReference type="Pfam" id="PF13725"/>
    </source>
</evidence>
<evidence type="ECO:0000256" key="8">
    <source>
        <dbReference type="ARBA" id="ARBA00023315"/>
    </source>
</evidence>
<dbReference type="InterPro" id="IPR007807">
    <property type="entry name" value="TcmA/NAT10_helicase"/>
</dbReference>
<evidence type="ECO:0000313" key="16">
    <source>
        <dbReference type="EMBL" id="CAG4987252.1"/>
    </source>
</evidence>
<evidence type="ECO:0000256" key="10">
    <source>
        <dbReference type="HAMAP-Rule" id="MF_03211"/>
    </source>
</evidence>
<keyword evidence="8 10" id="KW-0012">Acyltransferase</keyword>
<comment type="caution">
    <text evidence="16">The sequence shown here is derived from an EMBL/GenBank/DDBJ whole genome shotgun (WGS) entry which is preliminary data.</text>
</comment>
<feature type="domain" description="TmcA/NAT10 N-terminal" evidence="13">
    <location>
        <begin position="9"/>
        <end position="198"/>
    </location>
</feature>
<dbReference type="InterPro" id="IPR000182">
    <property type="entry name" value="GNAT_dom"/>
</dbReference>
<dbReference type="CDD" id="cd04301">
    <property type="entry name" value="NAT_SF"/>
    <property type="match status" value="1"/>
</dbReference>
<dbReference type="AlphaFoldDB" id="A0A8S3X0W8"/>
<protein>
    <recommendedName>
        <fullName evidence="9 10">RNA cytidine acetyltransferase</fullName>
        <ecNumber evidence="10">2.3.1.-</ecNumber>
    </recommendedName>
    <alternativeName>
        <fullName evidence="10">18S rRNA cytosine acetyltransferase</fullName>
    </alternativeName>
</protein>
<dbReference type="EC" id="2.3.1.-" evidence="10"/>
<dbReference type="InterPro" id="IPR033688">
    <property type="entry name" value="NAT10"/>
</dbReference>
<evidence type="ECO:0000259" key="12">
    <source>
        <dbReference type="Pfam" id="PF05127"/>
    </source>
</evidence>
<keyword evidence="7 10" id="KW-0539">Nucleus</keyword>
<keyword evidence="6 10" id="KW-0067">ATP-binding</keyword>
<organism evidence="16 17">
    <name type="scientific">Parnassius apollo</name>
    <name type="common">Apollo butterfly</name>
    <name type="synonym">Papilio apollo</name>
    <dbReference type="NCBI Taxonomy" id="110799"/>
    <lineage>
        <taxon>Eukaryota</taxon>
        <taxon>Metazoa</taxon>
        <taxon>Ecdysozoa</taxon>
        <taxon>Arthropoda</taxon>
        <taxon>Hexapoda</taxon>
        <taxon>Insecta</taxon>
        <taxon>Pterygota</taxon>
        <taxon>Neoptera</taxon>
        <taxon>Endopterygota</taxon>
        <taxon>Lepidoptera</taxon>
        <taxon>Glossata</taxon>
        <taxon>Ditrysia</taxon>
        <taxon>Papilionoidea</taxon>
        <taxon>Papilionidae</taxon>
        <taxon>Parnassiinae</taxon>
        <taxon>Parnassini</taxon>
        <taxon>Parnassius</taxon>
        <taxon>Parnassius</taxon>
    </lineage>
</organism>
<feature type="domain" description="Possible tRNA binding" evidence="15">
    <location>
        <begin position="724"/>
        <end position="938"/>
    </location>
</feature>
<evidence type="ECO:0000256" key="11">
    <source>
        <dbReference type="SAM" id="MobiDB-lite"/>
    </source>
</evidence>
<evidence type="ECO:0000313" key="17">
    <source>
        <dbReference type="Proteomes" id="UP000691718"/>
    </source>
</evidence>
<dbReference type="InterPro" id="IPR013562">
    <property type="entry name" value="TmcA/NAT10_N"/>
</dbReference>
<dbReference type="Proteomes" id="UP000691718">
    <property type="component" value="Unassembled WGS sequence"/>
</dbReference>
<reference evidence="16" key="1">
    <citation type="submission" date="2021-04" db="EMBL/GenBank/DDBJ databases">
        <authorList>
            <person name="Tunstrom K."/>
        </authorList>
    </citation>
    <scope>NUCLEOTIDE SEQUENCE</scope>
</reference>
<dbReference type="PANTHER" id="PTHR10925">
    <property type="entry name" value="N-ACETYLTRANSFERASE 10"/>
    <property type="match status" value="1"/>
</dbReference>
<comment type="function">
    <text evidence="10">RNA cytidine acetyltransferase with specificity toward both 18S rRNA and tRNAs. Catalyzes the formation of N(4)-acetylcytidine (ac4C) in 18S rRNA. Required for early nucleolar cleavages of precursor rRNA at sites A0, A1 and A2 during 18S rRNA synthesis. Catalyzes the formation of ac4C in serine and leucine tRNAs. Requires a tRNA-binding adapter protein for full tRNA acetyltransferase activity but not for 18S rRNA acetylation.</text>
</comment>
<evidence type="ECO:0000259" key="14">
    <source>
        <dbReference type="Pfam" id="PF13718"/>
    </source>
</evidence>
<dbReference type="GO" id="GO:0051391">
    <property type="term" value="P:tRNA acetylation"/>
    <property type="evidence" value="ECO:0007669"/>
    <property type="project" value="UniProtKB-UniRule"/>
</dbReference>
<feature type="compositionally biased region" description="Basic residues" evidence="11">
    <location>
        <begin position="973"/>
        <end position="984"/>
    </location>
</feature>
<gene>
    <name evidence="16" type="ORF">PAPOLLO_LOCUS11421</name>
</gene>
<name>A0A8S3X0W8_PARAO</name>
<evidence type="ECO:0000256" key="3">
    <source>
        <dbReference type="ARBA" id="ARBA00022679"/>
    </source>
</evidence>
<keyword evidence="4 10" id="KW-0819">tRNA processing</keyword>
<keyword evidence="17" id="KW-1185">Reference proteome</keyword>
<feature type="binding site" evidence="10">
    <location>
        <position position="441"/>
    </location>
    <ligand>
        <name>ATP</name>
        <dbReference type="ChEBI" id="CHEBI:30616"/>
    </ligand>
</feature>
<evidence type="ECO:0000256" key="9">
    <source>
        <dbReference type="ARBA" id="ARBA00068357"/>
    </source>
</evidence>
<accession>A0A8S3X0W8</accession>
<keyword evidence="5 10" id="KW-0547">Nucleotide-binding</keyword>
<dbReference type="Pfam" id="PF05127">
    <property type="entry name" value="NAT10_TcmA_helicase"/>
    <property type="match status" value="1"/>
</dbReference>
<keyword evidence="3 10" id="KW-0808">Transferase</keyword>
<feature type="region of interest" description="Disordered" evidence="11">
    <location>
        <begin position="951"/>
        <end position="984"/>
    </location>
</feature>
<evidence type="ECO:0000256" key="6">
    <source>
        <dbReference type="ARBA" id="ARBA00022840"/>
    </source>
</evidence>
<comment type="similarity">
    <text evidence="10">Belongs to the RNA cytidine acetyltransferase family. NAT10 subfamily.</text>
</comment>
<dbReference type="OrthoDB" id="10067491at2759"/>
<comment type="subcellular location">
    <subcellularLocation>
        <location evidence="1 10">Nucleus</location>
        <location evidence="1 10">Nucleolus</location>
    </subcellularLocation>
</comment>